<evidence type="ECO:0000259" key="7">
    <source>
        <dbReference type="PROSITE" id="PS50110"/>
    </source>
</evidence>
<dbReference type="PANTHER" id="PTHR35807">
    <property type="entry name" value="TRANSCRIPTIONAL REGULATOR REDD-RELATED"/>
    <property type="match status" value="1"/>
</dbReference>
<dbReference type="EMBL" id="MTLA01000397">
    <property type="protein sequence ID" value="OOP65987.1"/>
    <property type="molecule type" value="Genomic_DNA"/>
</dbReference>
<dbReference type="AlphaFoldDB" id="A0A8E2I3C8"/>
<accession>A0A8E2I3C8</accession>
<dbReference type="SUPFAM" id="SSF52172">
    <property type="entry name" value="CheY-like"/>
    <property type="match status" value="1"/>
</dbReference>
<dbReference type="Pfam" id="PF00072">
    <property type="entry name" value="Response_reg"/>
    <property type="match status" value="1"/>
</dbReference>
<dbReference type="InterPro" id="IPR001789">
    <property type="entry name" value="Sig_transdc_resp-reg_receiver"/>
</dbReference>
<keyword evidence="4" id="KW-0238">DNA-binding</keyword>
<keyword evidence="2" id="KW-0902">Two-component regulatory system</keyword>
<dbReference type="PANTHER" id="PTHR35807:SF2">
    <property type="entry name" value="TRANSCRIPTIONAL ACTIVATOR DOMAIN"/>
    <property type="match status" value="1"/>
</dbReference>
<dbReference type="Proteomes" id="UP000189761">
    <property type="component" value="Unassembled WGS sequence"/>
</dbReference>
<evidence type="ECO:0000313" key="8">
    <source>
        <dbReference type="EMBL" id="OOP65987.1"/>
    </source>
</evidence>
<dbReference type="GO" id="GO:0006355">
    <property type="term" value="P:regulation of DNA-templated transcription"/>
    <property type="evidence" value="ECO:0007669"/>
    <property type="project" value="InterPro"/>
</dbReference>
<dbReference type="PROSITE" id="PS50110">
    <property type="entry name" value="RESPONSE_REGULATORY"/>
    <property type="match status" value="1"/>
</dbReference>
<evidence type="ECO:0000256" key="1">
    <source>
        <dbReference type="ARBA" id="ARBA00004496"/>
    </source>
</evidence>
<dbReference type="InterPro" id="IPR011006">
    <property type="entry name" value="CheY-like_superfamily"/>
</dbReference>
<dbReference type="RefSeq" id="WP_071975423.1">
    <property type="nucleotide sequence ID" value="NZ_CP065424.1"/>
</dbReference>
<dbReference type="GO" id="GO:0003677">
    <property type="term" value="F:DNA binding"/>
    <property type="evidence" value="ECO:0007669"/>
    <property type="project" value="UniProtKB-KW"/>
</dbReference>
<evidence type="ECO:0000256" key="6">
    <source>
        <dbReference type="PROSITE-ProRule" id="PRU00169"/>
    </source>
</evidence>
<keyword evidence="9" id="KW-1185">Reference proteome</keyword>
<evidence type="ECO:0000256" key="3">
    <source>
        <dbReference type="ARBA" id="ARBA00023015"/>
    </source>
</evidence>
<dbReference type="InterPro" id="IPR051677">
    <property type="entry name" value="AfsR-DnrI-RedD_regulator"/>
</dbReference>
<evidence type="ECO:0000256" key="2">
    <source>
        <dbReference type="ARBA" id="ARBA00023012"/>
    </source>
</evidence>
<keyword evidence="3" id="KW-0805">Transcription regulation</keyword>
<keyword evidence="6" id="KW-0597">Phosphoprotein</keyword>
<dbReference type="InterPro" id="IPR016032">
    <property type="entry name" value="Sig_transdc_resp-reg_C-effctor"/>
</dbReference>
<dbReference type="Gene3D" id="3.40.50.2300">
    <property type="match status" value="1"/>
</dbReference>
<dbReference type="SMART" id="SM00448">
    <property type="entry name" value="REC"/>
    <property type="match status" value="1"/>
</dbReference>
<evidence type="ECO:0000256" key="5">
    <source>
        <dbReference type="ARBA" id="ARBA00023163"/>
    </source>
</evidence>
<dbReference type="SUPFAM" id="SSF46894">
    <property type="entry name" value="C-terminal effector domain of the bipartite response regulators"/>
    <property type="match status" value="1"/>
</dbReference>
<dbReference type="InterPro" id="IPR036388">
    <property type="entry name" value="WH-like_DNA-bd_sf"/>
</dbReference>
<feature type="modified residue" description="4-aspartylphosphate" evidence="6">
    <location>
        <position position="53"/>
    </location>
</feature>
<protein>
    <recommendedName>
        <fullName evidence="7">Response regulatory domain-containing protein</fullName>
    </recommendedName>
</protein>
<name>A0A8E2I3C8_9BACI</name>
<dbReference type="Gene3D" id="1.10.10.10">
    <property type="entry name" value="Winged helix-like DNA-binding domain superfamily/Winged helix DNA-binding domain"/>
    <property type="match status" value="1"/>
</dbReference>
<dbReference type="GO" id="GO:0005737">
    <property type="term" value="C:cytoplasm"/>
    <property type="evidence" value="ECO:0007669"/>
    <property type="project" value="UniProtKB-SubCell"/>
</dbReference>
<evidence type="ECO:0000313" key="9">
    <source>
        <dbReference type="Proteomes" id="UP000189761"/>
    </source>
</evidence>
<comment type="caution">
    <text evidence="8">The sequence shown here is derived from an EMBL/GenBank/DDBJ whole genome shotgun (WGS) entry which is preliminary data.</text>
</comment>
<proteinExistence type="predicted"/>
<sequence>MRVLLIDDEVLALNVLASMLTKLDDIVIVGKYTDPEVAYQELSSLQVDVILLDMDMGPIHGIGFAEKLLAEYSHLEIIFVTAHPQFALEAFNVNAIDYLLKPVNMPRLKKAMEKTKEKIDLYYEKKASLIRTNLKLYVYTMNGFRLLDFQNNEVKWRTRKVKELFVFLWNDRERKVHKTNIIEELWPEVEITKAITLLHTTVYQLRKTLKEIGAQNAIKLVNDHYQLNISINSDIEELEAIIKSGELTPVTIERVLELYEGDYLEKDGYTWTFHVQHRIKQSVLSFLNQYINLAKKTQMPSDLIEKCLEKMLTLDMYNVNFMYQFIEYYGRTNNIIKMKKLYEWIVEIFEVELGISVPSRLVHLYENYMK</sequence>
<comment type="subcellular location">
    <subcellularLocation>
        <location evidence="1">Cytoplasm</location>
    </subcellularLocation>
</comment>
<keyword evidence="5" id="KW-0804">Transcription</keyword>
<dbReference type="GO" id="GO:0000160">
    <property type="term" value="P:phosphorelay signal transduction system"/>
    <property type="evidence" value="ECO:0007669"/>
    <property type="project" value="UniProtKB-KW"/>
</dbReference>
<evidence type="ECO:0000256" key="4">
    <source>
        <dbReference type="ARBA" id="ARBA00023125"/>
    </source>
</evidence>
<reference evidence="8 9" key="1">
    <citation type="submission" date="2017-01" db="EMBL/GenBank/DDBJ databases">
        <title>Draft genome sequence of Bacillus oleronius.</title>
        <authorList>
            <person name="Allam M."/>
        </authorList>
    </citation>
    <scope>NUCLEOTIDE SEQUENCE [LARGE SCALE GENOMIC DNA]</scope>
    <source>
        <strain evidence="8 9">DSM 9356</strain>
    </source>
</reference>
<feature type="domain" description="Response regulatory" evidence="7">
    <location>
        <begin position="2"/>
        <end position="116"/>
    </location>
</feature>
<gene>
    <name evidence="8" type="ORF">BWZ43_23310</name>
</gene>
<organism evidence="8 9">
    <name type="scientific">Heyndrickxia oleronia</name>
    <dbReference type="NCBI Taxonomy" id="38875"/>
    <lineage>
        <taxon>Bacteria</taxon>
        <taxon>Bacillati</taxon>
        <taxon>Bacillota</taxon>
        <taxon>Bacilli</taxon>
        <taxon>Bacillales</taxon>
        <taxon>Bacillaceae</taxon>
        <taxon>Heyndrickxia</taxon>
    </lineage>
</organism>